<evidence type="ECO:0000313" key="2">
    <source>
        <dbReference type="Proteomes" id="UP000243793"/>
    </source>
</evidence>
<proteinExistence type="predicted"/>
<gene>
    <name evidence="1" type="ORF">CBP12_04485</name>
</gene>
<dbReference type="KEGG" id="ocm:CBP12_04485"/>
<evidence type="ECO:0000313" key="1">
    <source>
        <dbReference type="EMBL" id="ART79499.1"/>
    </source>
</evidence>
<dbReference type="Proteomes" id="UP000243793">
    <property type="component" value="Chromosome"/>
</dbReference>
<accession>A0A1Y0CW78</accession>
<dbReference type="RefSeq" id="WP_086963369.1">
    <property type="nucleotide sequence ID" value="NZ_CP021376.1"/>
</dbReference>
<sequence>MPIILLLPVWLLLSGCQPAPGHPLILEPITHFDEALKESSGLIAYQQGFISHNDSGNPAELFMLTPQGDISQRLSVPSPNHDWEAITMHEDTLYIGDIGNNGGRRQDLHILKLQLADNKVELLAKLAISYSEQTRFQPPMHQHNFDAEALTWVDGELWLFTKRWLDANTTLYKVAPNPPLTSASPLTAQQQLAPAMLVTGADFDSHTHTLMLVGYSRNWLHRHAWLWLYPIVQGQVLEEQGQQFKLSEQGQFEGVSLGADGHIYLTREGKGINFFSHSTAVTCPTHFYS</sequence>
<name>A0A1Y0CW78_9GAMM</name>
<dbReference type="OrthoDB" id="5599486at2"/>
<keyword evidence="2" id="KW-1185">Reference proteome</keyword>
<protein>
    <recommendedName>
        <fullName evidence="3">Phytase-like domain-containing protein</fullName>
    </recommendedName>
</protein>
<reference evidence="2" key="1">
    <citation type="submission" date="2017-05" db="EMBL/GenBank/DDBJ databases">
        <authorList>
            <person name="Sung H."/>
        </authorList>
    </citation>
    <scope>NUCLEOTIDE SEQUENCE [LARGE SCALE GENOMIC DNA]</scope>
    <source>
        <strain evidence="2">AMac2203</strain>
    </source>
</reference>
<dbReference type="EMBL" id="CP021376">
    <property type="protein sequence ID" value="ART79499.1"/>
    <property type="molecule type" value="Genomic_DNA"/>
</dbReference>
<dbReference type="AlphaFoldDB" id="A0A1Y0CW78"/>
<organism evidence="1 2">
    <name type="scientific">Oceanisphaera avium</name>
    <dbReference type="NCBI Taxonomy" id="1903694"/>
    <lineage>
        <taxon>Bacteria</taxon>
        <taxon>Pseudomonadati</taxon>
        <taxon>Pseudomonadota</taxon>
        <taxon>Gammaproteobacteria</taxon>
        <taxon>Aeromonadales</taxon>
        <taxon>Aeromonadaceae</taxon>
        <taxon>Oceanisphaera</taxon>
    </lineage>
</organism>
<evidence type="ECO:0008006" key="3">
    <source>
        <dbReference type="Google" id="ProtNLM"/>
    </source>
</evidence>